<evidence type="ECO:0000313" key="2">
    <source>
        <dbReference type="Proteomes" id="UP000785679"/>
    </source>
</evidence>
<comment type="caution">
    <text evidence="1">The sequence shown here is derived from an EMBL/GenBank/DDBJ whole genome shotgun (WGS) entry which is preliminary data.</text>
</comment>
<gene>
    <name evidence="1" type="ORF">FGO68_gene3389</name>
</gene>
<protein>
    <submittedName>
        <fullName evidence="1">Uncharacterized protein</fullName>
    </submittedName>
</protein>
<accession>A0A8J8SXK3</accession>
<organism evidence="1 2">
    <name type="scientific">Halteria grandinella</name>
    <dbReference type="NCBI Taxonomy" id="5974"/>
    <lineage>
        <taxon>Eukaryota</taxon>
        <taxon>Sar</taxon>
        <taxon>Alveolata</taxon>
        <taxon>Ciliophora</taxon>
        <taxon>Intramacronucleata</taxon>
        <taxon>Spirotrichea</taxon>
        <taxon>Stichotrichia</taxon>
        <taxon>Sporadotrichida</taxon>
        <taxon>Halteriidae</taxon>
        <taxon>Halteria</taxon>
    </lineage>
</organism>
<keyword evidence="2" id="KW-1185">Reference proteome</keyword>
<sequence>MIQFDYELGDQHELQVLSLTLSKDETYLISGSPDTVVLWQKIYGKWEFVKKLTQKQDFRLILQTNFNFCFNFVIKIPFESIQQKPINSMTSQRLKIKIDLKEQILLSNYFHLFIIREDRSLF</sequence>
<name>A0A8J8SXK3_HALGN</name>
<reference evidence="1" key="1">
    <citation type="submission" date="2019-06" db="EMBL/GenBank/DDBJ databases">
        <authorList>
            <person name="Zheng W."/>
        </authorList>
    </citation>
    <scope>NUCLEOTIDE SEQUENCE</scope>
    <source>
        <strain evidence="1">QDHG01</strain>
    </source>
</reference>
<dbReference type="EMBL" id="RRYP01017614">
    <property type="protein sequence ID" value="TNV74031.1"/>
    <property type="molecule type" value="Genomic_DNA"/>
</dbReference>
<proteinExistence type="predicted"/>
<dbReference type="AlphaFoldDB" id="A0A8J8SXK3"/>
<evidence type="ECO:0000313" key="1">
    <source>
        <dbReference type="EMBL" id="TNV74031.1"/>
    </source>
</evidence>
<dbReference type="Proteomes" id="UP000785679">
    <property type="component" value="Unassembled WGS sequence"/>
</dbReference>